<proteinExistence type="predicted"/>
<evidence type="ECO:0000313" key="1">
    <source>
        <dbReference type="EMBL" id="KXT14006.1"/>
    </source>
</evidence>
<name>A0A139IHG4_9PEZI</name>
<dbReference type="AlphaFoldDB" id="A0A139IHG4"/>
<reference evidence="1 2" key="1">
    <citation type="submission" date="2015-07" db="EMBL/GenBank/DDBJ databases">
        <title>Comparative genomics of the Sigatoka disease complex on banana suggests a link between parallel evolutionary changes in Pseudocercospora fijiensis and Pseudocercospora eumusae and increased virulence on the banana host.</title>
        <authorList>
            <person name="Chang T.-C."/>
            <person name="Salvucci A."/>
            <person name="Crous P.W."/>
            <person name="Stergiopoulos I."/>
        </authorList>
    </citation>
    <scope>NUCLEOTIDE SEQUENCE [LARGE SCALE GENOMIC DNA]</scope>
    <source>
        <strain evidence="1 2">CBS 116634</strain>
    </source>
</reference>
<organism evidence="1 2">
    <name type="scientific">Pseudocercospora musae</name>
    <dbReference type="NCBI Taxonomy" id="113226"/>
    <lineage>
        <taxon>Eukaryota</taxon>
        <taxon>Fungi</taxon>
        <taxon>Dikarya</taxon>
        <taxon>Ascomycota</taxon>
        <taxon>Pezizomycotina</taxon>
        <taxon>Dothideomycetes</taxon>
        <taxon>Dothideomycetidae</taxon>
        <taxon>Mycosphaerellales</taxon>
        <taxon>Mycosphaerellaceae</taxon>
        <taxon>Pseudocercospora</taxon>
    </lineage>
</organism>
<keyword evidence="2" id="KW-1185">Reference proteome</keyword>
<sequence>MTVTNIDLQAESATIPIANRLGMHSPDNSNATLQDTVVLASDQWLGDHNTAIARLHNEIVLDGGRAGLCAPIVDTERSLQPVVDDCWVNSAGHSNIIGYPPVSYNEIIHVPLGGTSDVGHPNILVYESLGFVNNGRASVSVALTLLERATLEDELLDASRVINDLICKFIVSVSISKDDKNLDIAHIRPRTEEGPCRQGRGSLRCWLE</sequence>
<protein>
    <submittedName>
        <fullName evidence="1">Uncharacterized protein</fullName>
    </submittedName>
</protein>
<accession>A0A139IHG4</accession>
<dbReference type="Proteomes" id="UP000073492">
    <property type="component" value="Unassembled WGS sequence"/>
</dbReference>
<dbReference type="OrthoDB" id="10449107at2759"/>
<evidence type="ECO:0000313" key="2">
    <source>
        <dbReference type="Proteomes" id="UP000073492"/>
    </source>
</evidence>
<dbReference type="EMBL" id="LFZO01000097">
    <property type="protein sequence ID" value="KXT14006.1"/>
    <property type="molecule type" value="Genomic_DNA"/>
</dbReference>
<gene>
    <name evidence="1" type="ORF">AC579_8870</name>
</gene>
<comment type="caution">
    <text evidence="1">The sequence shown here is derived from an EMBL/GenBank/DDBJ whole genome shotgun (WGS) entry which is preliminary data.</text>
</comment>